<accession>A0A1L9SP83</accession>
<dbReference type="AlphaFoldDB" id="A0A1L9SP83"/>
<evidence type="ECO:0000256" key="1">
    <source>
        <dbReference type="SAM" id="SignalP"/>
    </source>
</evidence>
<reference evidence="3" key="1">
    <citation type="journal article" date="2017" name="Genome Biol.">
        <title>Comparative genomics reveals high biological diversity and specific adaptations in the industrially and medically important fungal genus Aspergillus.</title>
        <authorList>
            <person name="de Vries R.P."/>
            <person name="Riley R."/>
            <person name="Wiebenga A."/>
            <person name="Aguilar-Osorio G."/>
            <person name="Amillis S."/>
            <person name="Uchima C.A."/>
            <person name="Anderluh G."/>
            <person name="Asadollahi M."/>
            <person name="Askin M."/>
            <person name="Barry K."/>
            <person name="Battaglia E."/>
            <person name="Bayram O."/>
            <person name="Benocci T."/>
            <person name="Braus-Stromeyer S.A."/>
            <person name="Caldana C."/>
            <person name="Canovas D."/>
            <person name="Cerqueira G.C."/>
            <person name="Chen F."/>
            <person name="Chen W."/>
            <person name="Choi C."/>
            <person name="Clum A."/>
            <person name="Dos Santos R.A."/>
            <person name="Damasio A.R."/>
            <person name="Diallinas G."/>
            <person name="Emri T."/>
            <person name="Fekete E."/>
            <person name="Flipphi M."/>
            <person name="Freyberg S."/>
            <person name="Gallo A."/>
            <person name="Gournas C."/>
            <person name="Habgood R."/>
            <person name="Hainaut M."/>
            <person name="Harispe M.L."/>
            <person name="Henrissat B."/>
            <person name="Hilden K.S."/>
            <person name="Hope R."/>
            <person name="Hossain A."/>
            <person name="Karabika E."/>
            <person name="Karaffa L."/>
            <person name="Karanyi Z."/>
            <person name="Krasevec N."/>
            <person name="Kuo A."/>
            <person name="Kusch H."/>
            <person name="LaButti K."/>
            <person name="Lagendijk E.L."/>
            <person name="Lapidus A."/>
            <person name="Levasseur A."/>
            <person name="Lindquist E."/>
            <person name="Lipzen A."/>
            <person name="Logrieco A.F."/>
            <person name="MacCabe A."/>
            <person name="Maekelae M.R."/>
            <person name="Malavazi I."/>
            <person name="Melin P."/>
            <person name="Meyer V."/>
            <person name="Mielnichuk N."/>
            <person name="Miskei M."/>
            <person name="Molnar A.P."/>
            <person name="Mule G."/>
            <person name="Ngan C.Y."/>
            <person name="Orejas M."/>
            <person name="Orosz E."/>
            <person name="Ouedraogo J.P."/>
            <person name="Overkamp K.M."/>
            <person name="Park H.-S."/>
            <person name="Perrone G."/>
            <person name="Piumi F."/>
            <person name="Punt P.J."/>
            <person name="Ram A.F."/>
            <person name="Ramon A."/>
            <person name="Rauscher S."/>
            <person name="Record E."/>
            <person name="Riano-Pachon D.M."/>
            <person name="Robert V."/>
            <person name="Roehrig J."/>
            <person name="Ruller R."/>
            <person name="Salamov A."/>
            <person name="Salih N.S."/>
            <person name="Samson R.A."/>
            <person name="Sandor E."/>
            <person name="Sanguinetti M."/>
            <person name="Schuetze T."/>
            <person name="Sepcic K."/>
            <person name="Shelest E."/>
            <person name="Sherlock G."/>
            <person name="Sophianopoulou V."/>
            <person name="Squina F.M."/>
            <person name="Sun H."/>
            <person name="Susca A."/>
            <person name="Todd R.B."/>
            <person name="Tsang A."/>
            <person name="Unkles S.E."/>
            <person name="van de Wiele N."/>
            <person name="van Rossen-Uffink D."/>
            <person name="Oliveira J.V."/>
            <person name="Vesth T.C."/>
            <person name="Visser J."/>
            <person name="Yu J.-H."/>
            <person name="Zhou M."/>
            <person name="Andersen M.R."/>
            <person name="Archer D.B."/>
            <person name="Baker S.E."/>
            <person name="Benoit I."/>
            <person name="Brakhage A.A."/>
            <person name="Braus G.H."/>
            <person name="Fischer R."/>
            <person name="Frisvad J.C."/>
            <person name="Goldman G.H."/>
            <person name="Houbraken J."/>
            <person name="Oakley B."/>
            <person name="Pocsi I."/>
            <person name="Scazzocchio C."/>
            <person name="Seiboth B."/>
            <person name="vanKuyk P.A."/>
            <person name="Wortman J."/>
            <person name="Dyer P.S."/>
            <person name="Grigoriev I.V."/>
        </authorList>
    </citation>
    <scope>NUCLEOTIDE SEQUENCE [LARGE SCALE GENOMIC DNA]</scope>
    <source>
        <strain evidence="3">CBS 506.65</strain>
    </source>
</reference>
<keyword evidence="3" id="KW-1185">Reference proteome</keyword>
<dbReference type="RefSeq" id="XP_022583555.1">
    <property type="nucleotide sequence ID" value="XM_022722261.1"/>
</dbReference>
<name>A0A1L9SP83_9EURO</name>
<feature type="signal peptide" evidence="1">
    <location>
        <begin position="1"/>
        <end position="22"/>
    </location>
</feature>
<organism evidence="2 3">
    <name type="scientific">Penicilliopsis zonata CBS 506.65</name>
    <dbReference type="NCBI Taxonomy" id="1073090"/>
    <lineage>
        <taxon>Eukaryota</taxon>
        <taxon>Fungi</taxon>
        <taxon>Dikarya</taxon>
        <taxon>Ascomycota</taxon>
        <taxon>Pezizomycotina</taxon>
        <taxon>Eurotiomycetes</taxon>
        <taxon>Eurotiomycetidae</taxon>
        <taxon>Eurotiales</taxon>
        <taxon>Aspergillaceae</taxon>
        <taxon>Penicilliopsis</taxon>
    </lineage>
</organism>
<dbReference type="EMBL" id="KV878338">
    <property type="protein sequence ID" value="OJJ49045.1"/>
    <property type="molecule type" value="Genomic_DNA"/>
</dbReference>
<dbReference type="Proteomes" id="UP000184188">
    <property type="component" value="Unassembled WGS sequence"/>
</dbReference>
<evidence type="ECO:0000313" key="2">
    <source>
        <dbReference type="EMBL" id="OJJ49045.1"/>
    </source>
</evidence>
<dbReference type="PROSITE" id="PS51257">
    <property type="entry name" value="PROKAR_LIPOPROTEIN"/>
    <property type="match status" value="1"/>
</dbReference>
<keyword evidence="1" id="KW-0732">Signal</keyword>
<protein>
    <submittedName>
        <fullName evidence="2">Uncharacterized protein</fullName>
    </submittedName>
</protein>
<dbReference type="VEuPathDB" id="FungiDB:ASPZODRAFT_129421"/>
<dbReference type="GeneID" id="34608726"/>
<gene>
    <name evidence="2" type="ORF">ASPZODRAFT_129421</name>
</gene>
<proteinExistence type="predicted"/>
<dbReference type="OrthoDB" id="10472936at2759"/>
<feature type="chain" id="PRO_5013132354" evidence="1">
    <location>
        <begin position="23"/>
        <end position="274"/>
    </location>
</feature>
<sequence>MKVNQVASWITLVSGVACSVAASLPAPETPHYNGLVVREDETAKKIWSVETSTIVVNYANTFGIIAGGIAAIIVAFKKGSTSGCTVHGARVSARDWTEEYDASNSSSYYEWDLGAISDDLQDSGFNIDYDGWSYSQLFSNTSEAHYTGTISNNGTSISGISLNANGSIAFHAGTSSSSSSSSDLQTRTTTLSEDIVYVMYHATGKCYTTHSETEVAKGIKKAFKKITSGEYYASCWALRFGSGSWHGHLKILGVYTDKAIASMTAYYRECTADS</sequence>
<evidence type="ECO:0000313" key="3">
    <source>
        <dbReference type="Proteomes" id="UP000184188"/>
    </source>
</evidence>